<dbReference type="PANTHER" id="PTHR38566:SF1">
    <property type="entry name" value="CHROMOSOME UNDETERMINED SCAFFOLD_18, WHOLE GENOME SHOTGUN SEQUENCE"/>
    <property type="match status" value="1"/>
</dbReference>
<gene>
    <name evidence="1" type="ORF">GSPATT00035204001</name>
</gene>
<organism evidence="1 2">
    <name type="scientific">Paramecium tetraurelia</name>
    <dbReference type="NCBI Taxonomy" id="5888"/>
    <lineage>
        <taxon>Eukaryota</taxon>
        <taxon>Sar</taxon>
        <taxon>Alveolata</taxon>
        <taxon>Ciliophora</taxon>
        <taxon>Intramacronucleata</taxon>
        <taxon>Oligohymenophorea</taxon>
        <taxon>Peniculida</taxon>
        <taxon>Parameciidae</taxon>
        <taxon>Paramecium</taxon>
    </lineage>
</organism>
<reference evidence="1 2" key="1">
    <citation type="journal article" date="2006" name="Nature">
        <title>Global trends of whole-genome duplications revealed by the ciliate Paramecium tetraurelia.</title>
        <authorList>
            <consortium name="Genoscope"/>
            <person name="Aury J.-M."/>
            <person name="Jaillon O."/>
            <person name="Duret L."/>
            <person name="Noel B."/>
            <person name="Jubin C."/>
            <person name="Porcel B.M."/>
            <person name="Segurens B."/>
            <person name="Daubin V."/>
            <person name="Anthouard V."/>
            <person name="Aiach N."/>
            <person name="Arnaiz O."/>
            <person name="Billaut A."/>
            <person name="Beisson J."/>
            <person name="Blanc I."/>
            <person name="Bouhouche K."/>
            <person name="Camara F."/>
            <person name="Duharcourt S."/>
            <person name="Guigo R."/>
            <person name="Gogendeau D."/>
            <person name="Katinka M."/>
            <person name="Keller A.-M."/>
            <person name="Kissmehl R."/>
            <person name="Klotz C."/>
            <person name="Koll F."/>
            <person name="Le Moue A."/>
            <person name="Lepere C."/>
            <person name="Malinsky S."/>
            <person name="Nowacki M."/>
            <person name="Nowak J.K."/>
            <person name="Plattner H."/>
            <person name="Poulain J."/>
            <person name="Ruiz F."/>
            <person name="Serrano V."/>
            <person name="Zagulski M."/>
            <person name="Dessen P."/>
            <person name="Betermier M."/>
            <person name="Weissenbach J."/>
            <person name="Scarpelli C."/>
            <person name="Schachter V."/>
            <person name="Sperling L."/>
            <person name="Meyer E."/>
            <person name="Cohen J."/>
            <person name="Wincker P."/>
        </authorList>
    </citation>
    <scope>NUCLEOTIDE SEQUENCE [LARGE SCALE GENOMIC DNA]</scope>
    <source>
        <strain evidence="1 2">Stock d4-2</strain>
    </source>
</reference>
<accession>A0C5K8</accession>
<proteinExistence type="predicted"/>
<dbReference type="RefSeq" id="XP_001433472.1">
    <property type="nucleotide sequence ID" value="XM_001433435.2"/>
</dbReference>
<dbReference type="EMBL" id="CT868042">
    <property type="protein sequence ID" value="CAK66075.1"/>
    <property type="molecule type" value="Genomic_DNA"/>
</dbReference>
<protein>
    <submittedName>
        <fullName evidence="1">Uncharacterized protein</fullName>
    </submittedName>
</protein>
<keyword evidence="2" id="KW-1185">Reference proteome</keyword>
<evidence type="ECO:0000313" key="2">
    <source>
        <dbReference type="Proteomes" id="UP000000600"/>
    </source>
</evidence>
<dbReference type="OMA" id="DAWLIYS"/>
<dbReference type="Proteomes" id="UP000000600">
    <property type="component" value="Unassembled WGS sequence"/>
</dbReference>
<dbReference type="OrthoDB" id="293338at2759"/>
<dbReference type="PANTHER" id="PTHR38566">
    <property type="entry name" value="RNA_LIG_T4_1 DOMAIN-CONTAINING PROTEIN"/>
    <property type="match status" value="1"/>
</dbReference>
<dbReference type="GeneID" id="5019247"/>
<dbReference type="AlphaFoldDB" id="A0C5K8"/>
<dbReference type="HOGENOM" id="CLU_339642_0_0_1"/>
<dbReference type="InParanoid" id="A0C5K8"/>
<sequence length="846" mass="99494">MSSYHSSDPYEFLHYCNDQDQHIHDQNKLFIENLVIYDVKYQVNKINHSFQIHHHKTVLQIFNGQNQLLKTLWGFQDVQFPTHSNLDQIIKDSIESNLVVTQSQLIQQTVYSQTYPGGQLFKIGYQKEIDAWLIYSNNLTIVAQKSDDLSEFAFQRFDSAVQVAELWFNILNEFSQEKITNLKFDFHNRTVYGHIINQESLIYHPDDILQFIGIVDVNFEQSQQLFCFYGLPHPKTSQFKLQLKLLQKHIERIQRSDIELESAGVILYFHDQYYVVHTAEYLIYKHIQSMLLNEQHIEGDFKQFVKALQVKPPRPFKFYESIYAEGMKILENYNKMENTIKFNFNDFVTIILYNIFNNKTFKWNQLSSIKDYRASWASYQPNSLTRIPVYTGEDLQKNPENVFLIIPVCVNGVGVSTFARTFQSFYSQTQIVSDIQDAKIRDNYVIILEHNHTPEEAQSILSRCSQFYNKIILYPYTKKSYNQLKLPFSYELLITAMKRTCTSLEKVQYFVKKAKTFENFKVSSLQVNGVIEFPFVDEDLKIDHEYLEDDLLDVFDNDSKKNLNQFFKSLKEIHLQNQNNDTFDEEIKNIIHQLFPKVTKITKHQPIKVDDVVRKESEDIVVHEKKNKLPKKEKHVQYDPTYLPNSLSFQLKGGYNMKDRINRWILDCLNAGNSHFKNDEVYQKIVNIFQKQTFENGEQHFIPEKELKLELLTINQNDQSVRQLPYFKDFVQDKEAEIFIKTLFVSFDGLIAGLAHQTSLACQSPYPHIPFYFKNLKVRDSLSVISQTILSNQVLKQAFKDGQLSKVTNQPLFSSEDIKYRGKTYRVYVISLQDGIKVSAISTDRL</sequence>
<evidence type="ECO:0000313" key="1">
    <source>
        <dbReference type="EMBL" id="CAK66075.1"/>
    </source>
</evidence>
<dbReference type="KEGG" id="ptm:GSPATT00035204001"/>
<name>A0C5K8_PARTE</name>